<evidence type="ECO:0000256" key="1">
    <source>
        <dbReference type="SAM" id="MobiDB-lite"/>
    </source>
</evidence>
<feature type="compositionally biased region" description="Polar residues" evidence="1">
    <location>
        <begin position="113"/>
        <end position="125"/>
    </location>
</feature>
<feature type="region of interest" description="Disordered" evidence="1">
    <location>
        <begin position="45"/>
        <end position="72"/>
    </location>
</feature>
<feature type="compositionally biased region" description="Low complexity" evidence="1">
    <location>
        <begin position="55"/>
        <end position="68"/>
    </location>
</feature>
<dbReference type="eggNOG" id="ENOG5033QTK">
    <property type="taxonomic scope" value="Bacteria"/>
</dbReference>
<evidence type="ECO:0000313" key="4">
    <source>
        <dbReference type="Proteomes" id="UP000003460"/>
    </source>
</evidence>
<feature type="region of interest" description="Disordered" evidence="1">
    <location>
        <begin position="240"/>
        <end position="278"/>
    </location>
</feature>
<dbReference type="EMBL" id="ACIJ02000028">
    <property type="protein sequence ID" value="EEX70710.1"/>
    <property type="molecule type" value="Genomic_DNA"/>
</dbReference>
<dbReference type="Proteomes" id="UP000003460">
    <property type="component" value="Unassembled WGS sequence"/>
</dbReference>
<proteinExistence type="predicted"/>
<evidence type="ECO:0000313" key="3">
    <source>
        <dbReference type="EMBL" id="EEX70710.1"/>
    </source>
</evidence>
<feature type="compositionally biased region" description="Basic and acidic residues" evidence="1">
    <location>
        <begin position="126"/>
        <end position="135"/>
    </location>
</feature>
<comment type="caution">
    <text evidence="3">The sequence shown here is derived from an EMBL/GenBank/DDBJ whole genome shotgun (WGS) entry which is preliminary data.</text>
</comment>
<keyword evidence="2" id="KW-0812">Transmembrane</keyword>
<name>C9LKI8_9BACT</name>
<keyword evidence="2" id="KW-1133">Transmembrane helix</keyword>
<keyword evidence="2" id="KW-0472">Membrane</keyword>
<evidence type="ECO:0000256" key="2">
    <source>
        <dbReference type="SAM" id="Phobius"/>
    </source>
</evidence>
<dbReference type="STRING" id="626522.GCWU000325_02754"/>
<feature type="transmembrane region" description="Helical" evidence="2">
    <location>
        <begin position="12"/>
        <end position="32"/>
    </location>
</feature>
<keyword evidence="4" id="KW-1185">Reference proteome</keyword>
<dbReference type="AlphaFoldDB" id="C9LKI8"/>
<accession>C9LKI8</accession>
<reference evidence="3" key="1">
    <citation type="submission" date="2009-09" db="EMBL/GenBank/DDBJ databases">
        <authorList>
            <person name="Weinstock G."/>
            <person name="Sodergren E."/>
            <person name="Clifton S."/>
            <person name="Fulton L."/>
            <person name="Fulton B."/>
            <person name="Courtney L."/>
            <person name="Fronick C."/>
            <person name="Harrison M."/>
            <person name="Strong C."/>
            <person name="Farmer C."/>
            <person name="Delahaunty K."/>
            <person name="Markovic C."/>
            <person name="Hall O."/>
            <person name="Minx P."/>
            <person name="Tomlinson C."/>
            <person name="Mitreva M."/>
            <person name="Nelson J."/>
            <person name="Hou S."/>
            <person name="Wollam A."/>
            <person name="Pepin K.H."/>
            <person name="Johnson M."/>
            <person name="Bhonagiri V."/>
            <person name="Nash W.E."/>
            <person name="Warren W."/>
            <person name="Chinwalla A."/>
            <person name="Mardis E.R."/>
            <person name="Wilson R.K."/>
        </authorList>
    </citation>
    <scope>NUCLEOTIDE SEQUENCE [LARGE SCALE GENOMIC DNA]</scope>
    <source>
        <strain evidence="3">ATCC 51259</strain>
    </source>
</reference>
<protein>
    <submittedName>
        <fullName evidence="3">Uncharacterized protein</fullName>
    </submittedName>
</protein>
<dbReference type="HOGENOM" id="CLU_094561_0_0_10"/>
<feature type="compositionally biased region" description="Acidic residues" evidence="1">
    <location>
        <begin position="262"/>
        <end position="271"/>
    </location>
</feature>
<organism evidence="3 4">
    <name type="scientific">Alloprevotella tannerae ATCC 51259</name>
    <dbReference type="NCBI Taxonomy" id="626522"/>
    <lineage>
        <taxon>Bacteria</taxon>
        <taxon>Pseudomonadati</taxon>
        <taxon>Bacteroidota</taxon>
        <taxon>Bacteroidia</taxon>
        <taxon>Bacteroidales</taxon>
        <taxon>Prevotellaceae</taxon>
        <taxon>Alloprevotella</taxon>
    </lineage>
</organism>
<feature type="compositionally biased region" description="Polar residues" evidence="1">
    <location>
        <begin position="245"/>
        <end position="255"/>
    </location>
</feature>
<sequence length="278" mass="31783">MTNNITIMQTILFDILLILTVVWLLVGILFLWQQLHIVRQRIEEESEKKNKQKQKQSTSSVTQDQVEQARQVLVGKSKSYRERYDEISKEITTNSQKIPDIPDTSSKEKPADNPNTFAGKNSSVSEETKEAKGTEEDNEMQVDYTMDESDEDTIIREELQIADDSLPEVSPSTILTRDLSRINGWHSNDDALDEKNEAEVQDTLQSIQGTQLMDYIKEATLKQEKDHQKLLAAIRKVEEAELEENNISSSSDFETNSNVESSDSDVSEDDERPLSYYL</sequence>
<gene>
    <name evidence="3" type="ORF">GCWU000325_02754</name>
</gene>
<feature type="region of interest" description="Disordered" evidence="1">
    <location>
        <begin position="88"/>
        <end position="138"/>
    </location>
</feature>